<dbReference type="AlphaFoldDB" id="A0A0F9DXE2"/>
<sequence length="156" mass="17477">MKDYLLAPVPAVGKKSICSNDAWMVGLCIADGTIGKCVAFTMDKNESHRHVLEKCLENRFYLKVAFKNFKDSMKKLKREVGGKVTILYTTSFGSFKGSTFEIVGKAQSPLPMINDSIFYLPLDQAQRILEMPDEVTELLIITADHNKTSLILLDII</sequence>
<accession>A0A0F9DXE2</accession>
<dbReference type="EMBL" id="LAZR01039632">
    <property type="protein sequence ID" value="KKL16513.1"/>
    <property type="molecule type" value="Genomic_DNA"/>
</dbReference>
<name>A0A0F9DXE2_9ZZZZ</name>
<protein>
    <submittedName>
        <fullName evidence="1">Uncharacterized protein</fullName>
    </submittedName>
</protein>
<reference evidence="1" key="1">
    <citation type="journal article" date="2015" name="Nature">
        <title>Complex archaea that bridge the gap between prokaryotes and eukaryotes.</title>
        <authorList>
            <person name="Spang A."/>
            <person name="Saw J.H."/>
            <person name="Jorgensen S.L."/>
            <person name="Zaremba-Niedzwiedzka K."/>
            <person name="Martijn J."/>
            <person name="Lind A.E."/>
            <person name="van Eijk R."/>
            <person name="Schleper C."/>
            <person name="Guy L."/>
            <person name="Ettema T.J."/>
        </authorList>
    </citation>
    <scope>NUCLEOTIDE SEQUENCE</scope>
</reference>
<proteinExistence type="predicted"/>
<gene>
    <name evidence="1" type="ORF">LCGC14_2494810</name>
</gene>
<organism evidence="1">
    <name type="scientific">marine sediment metagenome</name>
    <dbReference type="NCBI Taxonomy" id="412755"/>
    <lineage>
        <taxon>unclassified sequences</taxon>
        <taxon>metagenomes</taxon>
        <taxon>ecological metagenomes</taxon>
    </lineage>
</organism>
<comment type="caution">
    <text evidence="1">The sequence shown here is derived from an EMBL/GenBank/DDBJ whole genome shotgun (WGS) entry which is preliminary data.</text>
</comment>
<evidence type="ECO:0000313" key="1">
    <source>
        <dbReference type="EMBL" id="KKL16513.1"/>
    </source>
</evidence>